<reference evidence="5 6" key="1">
    <citation type="submission" date="2014-06" db="EMBL/GenBank/DDBJ databases">
        <title>Whole Genome Sequences of Three Symbiotic Endozoicomonas Bacteria.</title>
        <authorList>
            <person name="Neave M.J."/>
            <person name="Apprill A."/>
            <person name="Voolstra C.R."/>
        </authorList>
    </citation>
    <scope>NUCLEOTIDE SEQUENCE [LARGE SCALE GENOMIC DNA]</scope>
    <source>
        <strain evidence="5 6">DSM 22380</strain>
    </source>
</reference>
<dbReference type="STRING" id="305900.GV64_21680"/>
<evidence type="ECO:0000313" key="5">
    <source>
        <dbReference type="EMBL" id="KEI72982.1"/>
    </source>
</evidence>
<dbReference type="InterPro" id="IPR011013">
    <property type="entry name" value="Gal_mutarotase_sf_dom"/>
</dbReference>
<dbReference type="EMBL" id="JOJP01000001">
    <property type="protein sequence ID" value="KEI72982.1"/>
    <property type="molecule type" value="Genomic_DNA"/>
</dbReference>
<keyword evidence="2" id="KW-0456">Lyase</keyword>
<dbReference type="GO" id="GO:0005975">
    <property type="term" value="P:carbohydrate metabolic process"/>
    <property type="evidence" value="ECO:0007669"/>
    <property type="project" value="InterPro"/>
</dbReference>
<dbReference type="Gene3D" id="2.70.98.10">
    <property type="match status" value="1"/>
</dbReference>
<dbReference type="Pfam" id="PF02278">
    <property type="entry name" value="Lyase_8"/>
    <property type="match status" value="1"/>
</dbReference>
<evidence type="ECO:0000256" key="2">
    <source>
        <dbReference type="ARBA" id="ARBA00023239"/>
    </source>
</evidence>
<name>A0A081KFQ6_9GAMM</name>
<dbReference type="eggNOG" id="COG5492">
    <property type="taxonomic scope" value="Bacteria"/>
</dbReference>
<dbReference type="GO" id="GO:0005576">
    <property type="term" value="C:extracellular region"/>
    <property type="evidence" value="ECO:0007669"/>
    <property type="project" value="InterPro"/>
</dbReference>
<dbReference type="InterPro" id="IPR011071">
    <property type="entry name" value="Lyase_8-like_C"/>
</dbReference>
<organism evidence="5 6">
    <name type="scientific">Endozoicomonas elysicola</name>
    <dbReference type="NCBI Taxonomy" id="305900"/>
    <lineage>
        <taxon>Bacteria</taxon>
        <taxon>Pseudomonadati</taxon>
        <taxon>Pseudomonadota</taxon>
        <taxon>Gammaproteobacteria</taxon>
        <taxon>Oceanospirillales</taxon>
        <taxon>Endozoicomonadaceae</taxon>
        <taxon>Endozoicomonas</taxon>
    </lineage>
</organism>
<dbReference type="Proteomes" id="UP000027997">
    <property type="component" value="Unassembled WGS sequence"/>
</dbReference>
<comment type="similarity">
    <text evidence="1">Belongs to the polysaccharide lyase 8 family.</text>
</comment>
<dbReference type="GO" id="GO:0016837">
    <property type="term" value="F:carbon-oxygen lyase activity, acting on polysaccharides"/>
    <property type="evidence" value="ECO:0007669"/>
    <property type="project" value="UniProtKB-ARBA"/>
</dbReference>
<dbReference type="RefSeq" id="WP_020581687.1">
    <property type="nucleotide sequence ID" value="NZ_JOJP01000001.1"/>
</dbReference>
<dbReference type="InterPro" id="IPR039174">
    <property type="entry name" value="Chondroitin_ABC_lyase"/>
</dbReference>
<accession>A0A081KFQ6</accession>
<dbReference type="Gene3D" id="1.50.10.100">
    <property type="entry name" value="Chondroitin AC/alginate lyase"/>
    <property type="match status" value="1"/>
</dbReference>
<dbReference type="SUPFAM" id="SSF49863">
    <property type="entry name" value="Hyaluronate lyase-like, C-terminal domain"/>
    <property type="match status" value="1"/>
</dbReference>
<feature type="domain" description="Polysaccharide lyase family 8 central" evidence="3">
    <location>
        <begin position="450"/>
        <end position="703"/>
    </location>
</feature>
<dbReference type="InterPro" id="IPR015177">
    <property type="entry name" value="Lyase_catalyt"/>
</dbReference>
<dbReference type="AlphaFoldDB" id="A0A081KFQ6"/>
<dbReference type="PANTHER" id="PTHR37322">
    <property type="match status" value="1"/>
</dbReference>
<sequence length="864" mass="97168">MRGYAVVSSVLILIIFITGCSLKSPSSDKNELSLKQNSQQSIKEQQELETIYQRYVSWTIGTKSLNKSDKIVYDYHNVMLNTFKEVTDGFTRKGGVDGLGDISFSSKKDKQPVARYVFDTLLPALSMSYAYPGLHDSPNPGYKNENTLKMIISILDHMHTSGWKKGVDTGFDFDRLRETGDTGFGGSINNNITGYSKTLLLLRNELHAVGRLERELETLDWVTRIFSPEQDGRGITHFNFSGFNSDGFKSMVRNRLSYVATQLPDDSRRIENMRFLTKFYNKSYAIAPGWADTIKPDGVGYHHKGIYGNTYSEQAFEAAARSIYLFRDTSFQVTDKSIENVKLALKTIRIYSQKYDMHRGIAGRFPEILNSLIRLLPAYAYLGSNDGLGDPEMKGIFARLWDRTYFENSKILSDNFTGKGLGAFGELEAMISLEKENALPEPSLSGHWVYPYGAMSIHRRPDWMAAVKGFSRYIWDYESGRSQNLYGGNASSGVLRLYTKGNPVNAFDSGYGIEGWDWHRLPGATTVRVPYKRMEVEHRNWSDESFVGGLSAEQANGLFAMIYDNQVGDVSLTARKSIFFFDDQIVLLGSDINGGNRKDEIATTLFQTRLPTEQTPTIINGSIYDSKSKISLTTNTHPVWLTDSVGNGYYVPNPSGLEVHRDLQVAPDSSGKTTTKGMYATAWLSHGTFVDSGSYEYVVLVNAGTNKTQQFAKNARNIYQVRQRDKRAHIVEHLSTNITGYALFEAGNAYESDLIIATDKPALAMVRKVTPNNIVLSVVNPDLELAPDAKIITFEDLREETKWLYHDSETSNVTLTLNGHWNIKAGDEMEDVAIKAKMLKDQPVTEISFTTKHAFSKNIELYRF</sequence>
<dbReference type="InterPro" id="IPR003159">
    <property type="entry name" value="Lyase_8_central_dom"/>
</dbReference>
<feature type="domain" description="Lyase catalytic" evidence="4">
    <location>
        <begin position="193"/>
        <end position="383"/>
    </location>
</feature>
<dbReference type="InterPro" id="IPR008929">
    <property type="entry name" value="Chondroitin_lyas"/>
</dbReference>
<dbReference type="PANTHER" id="PTHR37322:SF3">
    <property type="entry name" value="CHONDROITIN SULFATE ABC EXOLYASE"/>
    <property type="match status" value="1"/>
</dbReference>
<evidence type="ECO:0000313" key="6">
    <source>
        <dbReference type="Proteomes" id="UP000027997"/>
    </source>
</evidence>
<protein>
    <submittedName>
        <fullName evidence="5">Uncharacterized protein</fullName>
    </submittedName>
</protein>
<dbReference type="GO" id="GO:0030246">
    <property type="term" value="F:carbohydrate binding"/>
    <property type="evidence" value="ECO:0007669"/>
    <property type="project" value="InterPro"/>
</dbReference>
<evidence type="ECO:0000256" key="1">
    <source>
        <dbReference type="ARBA" id="ARBA00006699"/>
    </source>
</evidence>
<gene>
    <name evidence="5" type="ORF">GV64_21680</name>
</gene>
<evidence type="ECO:0000259" key="4">
    <source>
        <dbReference type="Pfam" id="PF09093"/>
    </source>
</evidence>
<proteinExistence type="inferred from homology"/>
<dbReference type="SUPFAM" id="SSF48230">
    <property type="entry name" value="Chondroitin AC/alginate lyase"/>
    <property type="match status" value="1"/>
</dbReference>
<dbReference type="GO" id="GO:0006027">
    <property type="term" value="P:glycosaminoglycan catabolic process"/>
    <property type="evidence" value="ECO:0007669"/>
    <property type="project" value="InterPro"/>
</dbReference>
<dbReference type="InterPro" id="IPR014718">
    <property type="entry name" value="GH-type_carb-bd"/>
</dbReference>
<dbReference type="Gene3D" id="2.60.220.10">
    <property type="entry name" value="Polysaccharide lyase family 8-like, C-terminal"/>
    <property type="match status" value="1"/>
</dbReference>
<keyword evidence="6" id="KW-1185">Reference proteome</keyword>
<comment type="caution">
    <text evidence="5">The sequence shown here is derived from an EMBL/GenBank/DDBJ whole genome shotgun (WGS) entry which is preliminary data.</text>
</comment>
<dbReference type="PROSITE" id="PS51257">
    <property type="entry name" value="PROKAR_LIPOPROTEIN"/>
    <property type="match status" value="1"/>
</dbReference>
<dbReference type="Pfam" id="PF09093">
    <property type="entry name" value="Lyase_catalyt"/>
    <property type="match status" value="1"/>
</dbReference>
<dbReference type="SUPFAM" id="SSF74650">
    <property type="entry name" value="Galactose mutarotase-like"/>
    <property type="match status" value="1"/>
</dbReference>
<evidence type="ECO:0000259" key="3">
    <source>
        <dbReference type="Pfam" id="PF02278"/>
    </source>
</evidence>